<reference evidence="2" key="1">
    <citation type="journal article" date="2020" name="mSystems">
        <title>Genome- and Community-Level Interaction Insights into Carbon Utilization and Element Cycling Functions of Hydrothermarchaeota in Hydrothermal Sediment.</title>
        <authorList>
            <person name="Zhou Z."/>
            <person name="Liu Y."/>
            <person name="Xu W."/>
            <person name="Pan J."/>
            <person name="Luo Z.H."/>
            <person name="Li M."/>
        </authorList>
    </citation>
    <scope>NUCLEOTIDE SEQUENCE [LARGE SCALE GENOMIC DNA]</scope>
    <source>
        <strain evidence="2">SpSt-1261</strain>
    </source>
</reference>
<evidence type="ECO:0000313" key="3">
    <source>
        <dbReference type="EMBL" id="MBE9391082.1"/>
    </source>
</evidence>
<proteinExistence type="predicted"/>
<dbReference type="PROSITE" id="PS51831">
    <property type="entry name" value="HD"/>
    <property type="match status" value="1"/>
</dbReference>
<accession>A0A7C2ZN50</accession>
<dbReference type="Proteomes" id="UP000652307">
    <property type="component" value="Unassembled WGS sequence"/>
</dbReference>
<dbReference type="Pfam" id="PF01966">
    <property type="entry name" value="HD"/>
    <property type="match status" value="1"/>
</dbReference>
<dbReference type="SMART" id="SM00471">
    <property type="entry name" value="HDc"/>
    <property type="match status" value="1"/>
</dbReference>
<gene>
    <name evidence="2" type="ORF">ENO39_01260</name>
    <name evidence="3" type="ORF">IOK49_03185</name>
</gene>
<dbReference type="PANTHER" id="PTHR33594:SF1">
    <property type="entry name" value="HD_PDEASE DOMAIN-CONTAINING PROTEIN"/>
    <property type="match status" value="1"/>
</dbReference>
<reference evidence="3" key="2">
    <citation type="submission" date="2020-10" db="EMBL/GenBank/DDBJ databases">
        <title>Fervidococcus fontis strain 3639Fd - the first crenarchaeon capable of growth on lipids.</title>
        <authorList>
            <person name="Kochetkova T.V."/>
            <person name="Elcheninov A.G."/>
            <person name="Toschakov S.V."/>
            <person name="Kublanov I.V."/>
        </authorList>
    </citation>
    <scope>NUCLEOTIDE SEQUENCE</scope>
    <source>
        <strain evidence="3">3639Fd</strain>
    </source>
</reference>
<dbReference type="InterPro" id="IPR003607">
    <property type="entry name" value="HD/PDEase_dom"/>
</dbReference>
<dbReference type="Proteomes" id="UP000886076">
    <property type="component" value="Unassembled WGS sequence"/>
</dbReference>
<dbReference type="InterPro" id="IPR006674">
    <property type="entry name" value="HD_domain"/>
</dbReference>
<protein>
    <submittedName>
        <fullName evidence="2">HD domain-containing protein</fullName>
    </submittedName>
</protein>
<sequence>MLTELKEEERNVLEVLKLLARSVMPQKDITHGIEHVERVVRLCLYIGEKVEEEVDTFVLLASAYLHDISRVSDDENHEALASEISEDILRKFGIREEKIKKISHAIRAHSFSSGIEPGSIEAKILSDADKIDAIGAVGIARVFAYSGKHERSLNESFEHFSRKILKLKDKMYTKPGKEIAEERSKFVERFLEELDREIRL</sequence>
<evidence type="ECO:0000259" key="1">
    <source>
        <dbReference type="PROSITE" id="PS51831"/>
    </source>
</evidence>
<dbReference type="PANTHER" id="PTHR33594">
    <property type="entry name" value="SUPERFAMILY HYDROLASE, PUTATIVE (AFU_ORTHOLOGUE AFUA_1G03035)-RELATED"/>
    <property type="match status" value="1"/>
</dbReference>
<feature type="domain" description="HD" evidence="1">
    <location>
        <begin position="32"/>
        <end position="134"/>
    </location>
</feature>
<dbReference type="AlphaFoldDB" id="A0A7C2ZN50"/>
<dbReference type="EMBL" id="DSFH01000023">
    <property type="protein sequence ID" value="HEW63676.1"/>
    <property type="molecule type" value="Genomic_DNA"/>
</dbReference>
<dbReference type="RefSeq" id="WP_014557617.1">
    <property type="nucleotide sequence ID" value="NZ_DSFH01000023.1"/>
</dbReference>
<dbReference type="SUPFAM" id="SSF109604">
    <property type="entry name" value="HD-domain/PDEase-like"/>
    <property type="match status" value="1"/>
</dbReference>
<dbReference type="Gene3D" id="1.10.3210.50">
    <property type="match status" value="1"/>
</dbReference>
<organism evidence="2">
    <name type="scientific">Fervidicoccus fontis</name>
    <dbReference type="NCBI Taxonomy" id="683846"/>
    <lineage>
        <taxon>Archaea</taxon>
        <taxon>Thermoproteota</taxon>
        <taxon>Thermoprotei</taxon>
        <taxon>Fervidicoccales</taxon>
        <taxon>Fervidicoccaceae</taxon>
        <taxon>Fervidicoccus</taxon>
    </lineage>
</organism>
<evidence type="ECO:0000313" key="2">
    <source>
        <dbReference type="EMBL" id="HEW63676.1"/>
    </source>
</evidence>
<dbReference type="EMBL" id="JADEZV010000002">
    <property type="protein sequence ID" value="MBE9391082.1"/>
    <property type="molecule type" value="Genomic_DNA"/>
</dbReference>
<dbReference type="OMA" id="IDDHDEW"/>
<comment type="caution">
    <text evidence="2">The sequence shown here is derived from an EMBL/GenBank/DDBJ whole genome shotgun (WGS) entry which is preliminary data.</text>
</comment>
<name>A0A7C2ZN50_9CREN</name>
<dbReference type="CDD" id="cd00077">
    <property type="entry name" value="HDc"/>
    <property type="match status" value="1"/>
</dbReference>
<dbReference type="GeneID" id="12449552"/>